<dbReference type="Proteomes" id="UP001283361">
    <property type="component" value="Unassembled WGS sequence"/>
</dbReference>
<proteinExistence type="predicted"/>
<feature type="region of interest" description="Disordered" evidence="1">
    <location>
        <begin position="1"/>
        <end position="38"/>
    </location>
</feature>
<dbReference type="EMBL" id="JAWDGP010006855">
    <property type="protein sequence ID" value="KAK3734297.1"/>
    <property type="molecule type" value="Genomic_DNA"/>
</dbReference>
<protein>
    <submittedName>
        <fullName evidence="2">Uncharacterized protein</fullName>
    </submittedName>
</protein>
<accession>A0AAE1CTE1</accession>
<evidence type="ECO:0000313" key="3">
    <source>
        <dbReference type="Proteomes" id="UP001283361"/>
    </source>
</evidence>
<organism evidence="2 3">
    <name type="scientific">Elysia crispata</name>
    <name type="common">lettuce slug</name>
    <dbReference type="NCBI Taxonomy" id="231223"/>
    <lineage>
        <taxon>Eukaryota</taxon>
        <taxon>Metazoa</taxon>
        <taxon>Spiralia</taxon>
        <taxon>Lophotrochozoa</taxon>
        <taxon>Mollusca</taxon>
        <taxon>Gastropoda</taxon>
        <taxon>Heterobranchia</taxon>
        <taxon>Euthyneura</taxon>
        <taxon>Panpulmonata</taxon>
        <taxon>Sacoglossa</taxon>
        <taxon>Placobranchoidea</taxon>
        <taxon>Plakobranchidae</taxon>
        <taxon>Elysia</taxon>
    </lineage>
</organism>
<feature type="compositionally biased region" description="Basic and acidic residues" evidence="1">
    <location>
        <begin position="1"/>
        <end position="14"/>
    </location>
</feature>
<reference evidence="2" key="1">
    <citation type="journal article" date="2023" name="G3 (Bethesda)">
        <title>A reference genome for the long-term kleptoplast-retaining sea slug Elysia crispata morphotype clarki.</title>
        <authorList>
            <person name="Eastman K.E."/>
            <person name="Pendleton A.L."/>
            <person name="Shaikh M.A."/>
            <person name="Suttiyut T."/>
            <person name="Ogas R."/>
            <person name="Tomko P."/>
            <person name="Gavelis G."/>
            <person name="Widhalm J.R."/>
            <person name="Wisecaver J.H."/>
        </authorList>
    </citation>
    <scope>NUCLEOTIDE SEQUENCE</scope>
    <source>
        <strain evidence="2">ECLA1</strain>
    </source>
</reference>
<keyword evidence="3" id="KW-1185">Reference proteome</keyword>
<dbReference type="AlphaFoldDB" id="A0AAE1CTE1"/>
<name>A0AAE1CTE1_9GAST</name>
<comment type="caution">
    <text evidence="2">The sequence shown here is derived from an EMBL/GenBank/DDBJ whole genome shotgun (WGS) entry which is preliminary data.</text>
</comment>
<evidence type="ECO:0000256" key="1">
    <source>
        <dbReference type="SAM" id="MobiDB-lite"/>
    </source>
</evidence>
<sequence>MTKTRKTYEDRGDILEDVPGSSRENVDPEAAQDSSNSASTRVSNIYKSVCSTLNGYSVWNPEKLSTARISKFCLTTAGSSF</sequence>
<evidence type="ECO:0000313" key="2">
    <source>
        <dbReference type="EMBL" id="KAK3734297.1"/>
    </source>
</evidence>
<gene>
    <name evidence="2" type="ORF">RRG08_058453</name>
</gene>